<feature type="domain" description="RNase H type-1" evidence="1">
    <location>
        <begin position="79"/>
        <end position="200"/>
    </location>
</feature>
<dbReference type="InterPro" id="IPR036397">
    <property type="entry name" value="RNaseH_sf"/>
</dbReference>
<evidence type="ECO:0000313" key="3">
    <source>
        <dbReference type="Proteomes" id="UP001318860"/>
    </source>
</evidence>
<protein>
    <recommendedName>
        <fullName evidence="1">RNase H type-1 domain-containing protein</fullName>
    </recommendedName>
</protein>
<dbReference type="InterPro" id="IPR044730">
    <property type="entry name" value="RNase_H-like_dom_plant"/>
</dbReference>
<dbReference type="EMBL" id="JABTTQ020000009">
    <property type="protein sequence ID" value="KAK6149527.1"/>
    <property type="molecule type" value="Genomic_DNA"/>
</dbReference>
<dbReference type="SUPFAM" id="SSF53098">
    <property type="entry name" value="Ribonuclease H-like"/>
    <property type="match status" value="1"/>
</dbReference>
<sequence length="227" mass="25872">MENVDEDSHNIFACLLWIVWYARNTKTYQNKELEHQWCFNFAIRRLEEHRTSIEGIPDTKQPPRSATWRKPEIEWIKINTDASILQGSRTGIGVALRDHDGKIVSTLTRFFTAEMEVNVAEAIACKKGLTYAKTLGLRKIELETDNVTVYKKIKESAPDLSYMGTVIGDIKDLFLYFDSVYISCVRRTGNGVAHLLAQYAFSFSDLDPIIGVMPEHICNVANLEASY</sequence>
<dbReference type="Proteomes" id="UP001318860">
    <property type="component" value="Unassembled WGS sequence"/>
</dbReference>
<gene>
    <name evidence="2" type="ORF">DH2020_017052</name>
</gene>
<accession>A0ABR0WPZ9</accession>
<dbReference type="PANTHER" id="PTHR47723:SF19">
    <property type="entry name" value="POLYNUCLEOTIDYL TRANSFERASE, RIBONUCLEASE H-LIKE SUPERFAMILY PROTEIN"/>
    <property type="match status" value="1"/>
</dbReference>
<evidence type="ECO:0000259" key="1">
    <source>
        <dbReference type="Pfam" id="PF13456"/>
    </source>
</evidence>
<dbReference type="PANTHER" id="PTHR47723">
    <property type="entry name" value="OS05G0353850 PROTEIN"/>
    <property type="match status" value="1"/>
</dbReference>
<dbReference type="Pfam" id="PF13456">
    <property type="entry name" value="RVT_3"/>
    <property type="match status" value="1"/>
</dbReference>
<keyword evidence="3" id="KW-1185">Reference proteome</keyword>
<name>A0ABR0WPZ9_REHGL</name>
<dbReference type="InterPro" id="IPR053151">
    <property type="entry name" value="RNase_H-like"/>
</dbReference>
<proteinExistence type="predicted"/>
<dbReference type="InterPro" id="IPR012337">
    <property type="entry name" value="RNaseH-like_sf"/>
</dbReference>
<organism evidence="2 3">
    <name type="scientific">Rehmannia glutinosa</name>
    <name type="common">Chinese foxglove</name>
    <dbReference type="NCBI Taxonomy" id="99300"/>
    <lineage>
        <taxon>Eukaryota</taxon>
        <taxon>Viridiplantae</taxon>
        <taxon>Streptophyta</taxon>
        <taxon>Embryophyta</taxon>
        <taxon>Tracheophyta</taxon>
        <taxon>Spermatophyta</taxon>
        <taxon>Magnoliopsida</taxon>
        <taxon>eudicotyledons</taxon>
        <taxon>Gunneridae</taxon>
        <taxon>Pentapetalae</taxon>
        <taxon>asterids</taxon>
        <taxon>lamiids</taxon>
        <taxon>Lamiales</taxon>
        <taxon>Orobanchaceae</taxon>
        <taxon>Rehmannieae</taxon>
        <taxon>Rehmannia</taxon>
    </lineage>
</organism>
<comment type="caution">
    <text evidence="2">The sequence shown here is derived from an EMBL/GenBank/DDBJ whole genome shotgun (WGS) entry which is preliminary data.</text>
</comment>
<evidence type="ECO:0000313" key="2">
    <source>
        <dbReference type="EMBL" id="KAK6149527.1"/>
    </source>
</evidence>
<dbReference type="InterPro" id="IPR002156">
    <property type="entry name" value="RNaseH_domain"/>
</dbReference>
<dbReference type="Gene3D" id="3.30.420.10">
    <property type="entry name" value="Ribonuclease H-like superfamily/Ribonuclease H"/>
    <property type="match status" value="1"/>
</dbReference>
<reference evidence="2 3" key="1">
    <citation type="journal article" date="2021" name="Comput. Struct. Biotechnol. J.">
        <title>De novo genome assembly of the potent medicinal plant Rehmannia glutinosa using nanopore technology.</title>
        <authorList>
            <person name="Ma L."/>
            <person name="Dong C."/>
            <person name="Song C."/>
            <person name="Wang X."/>
            <person name="Zheng X."/>
            <person name="Niu Y."/>
            <person name="Chen S."/>
            <person name="Feng W."/>
        </authorList>
    </citation>
    <scope>NUCLEOTIDE SEQUENCE [LARGE SCALE GENOMIC DNA]</scope>
    <source>
        <strain evidence="2">DH-2019</strain>
    </source>
</reference>
<dbReference type="CDD" id="cd06222">
    <property type="entry name" value="RNase_H_like"/>
    <property type="match status" value="1"/>
</dbReference>